<feature type="compositionally biased region" description="Basic and acidic residues" evidence="7">
    <location>
        <begin position="1117"/>
        <end position="1130"/>
    </location>
</feature>
<dbReference type="GO" id="GO:0000781">
    <property type="term" value="C:chromosome, telomeric region"/>
    <property type="evidence" value="ECO:0007669"/>
    <property type="project" value="UniProtKB-SubCell"/>
</dbReference>
<dbReference type="Pfam" id="PF12231">
    <property type="entry name" value="Rif1_N"/>
    <property type="match status" value="1"/>
</dbReference>
<gene>
    <name evidence="9" type="ORF">Fmac_012857</name>
</gene>
<dbReference type="PANTHER" id="PTHR22928">
    <property type="entry name" value="TELOMERE-ASSOCIATED PROTEIN RIF1"/>
    <property type="match status" value="1"/>
</dbReference>
<keyword evidence="4" id="KW-0779">Telomere</keyword>
<name>A0ABD1MRG8_9FABA</name>
<comment type="caution">
    <text evidence="9">The sequence shown here is derived from an EMBL/GenBank/DDBJ whole genome shotgun (WGS) entry which is preliminary data.</text>
</comment>
<feature type="domain" description="Telomere-associated protein Rif1 N-terminal" evidence="8">
    <location>
        <begin position="20"/>
        <end position="314"/>
    </location>
</feature>
<dbReference type="EMBL" id="JBGMDY010000004">
    <property type="protein sequence ID" value="KAL2338411.1"/>
    <property type="molecule type" value="Genomic_DNA"/>
</dbReference>
<feature type="region of interest" description="Disordered" evidence="7">
    <location>
        <begin position="325"/>
        <end position="345"/>
    </location>
</feature>
<evidence type="ECO:0000256" key="6">
    <source>
        <dbReference type="ARBA" id="ARBA00023306"/>
    </source>
</evidence>
<evidence type="ECO:0000256" key="4">
    <source>
        <dbReference type="ARBA" id="ARBA00022895"/>
    </source>
</evidence>
<evidence type="ECO:0000256" key="3">
    <source>
        <dbReference type="ARBA" id="ARBA00022454"/>
    </source>
</evidence>
<feature type="compositionally biased region" description="Polar residues" evidence="7">
    <location>
        <begin position="325"/>
        <end position="336"/>
    </location>
</feature>
<proteinExistence type="predicted"/>
<protein>
    <recommendedName>
        <fullName evidence="8">Telomere-associated protein Rif1 N-terminal domain-containing protein</fullName>
    </recommendedName>
</protein>
<dbReference type="PANTHER" id="PTHR22928:SF3">
    <property type="entry name" value="TELOMERE-ASSOCIATED PROTEIN RIF1"/>
    <property type="match status" value="1"/>
</dbReference>
<sequence length="1143" mass="128377">MSEEIEEIHSLISSDEDFNKSSGYSALLQFQRHSCANPSSLQSLAHSSHSILSSIVSDISGDRHEEIVTQASKCLGFMLYHPSVVSVLRVDDANLVLRALPTLITTTKLKASAVFLISVFSSLSACNLGVWCLSVQQLGASLLVTHFHSLLRAIVHALDNPMGSLSTTFEATQAVMKLSGQLSEQMKGSSHIWAPPIYRRLLSTDKRERDASERCLLKIKSTVISPSLDLSKVVVKDMKTKLLNRMKDLLDNGMKTQAIRAWGWFVRMIGSHALKNRHLVNDMLKVPERTFTDVDPQVQIATQVAWEGLIDALVHCPILVSETNASTEENTQQKQHSSGRKNCDDQANGFSKSIKLIMTPLIGIMSSKCDISVHSSCLNTWCYLLHKLDISINEPSMIKMVLEPMLKAIFQNGPDCKNICLWNLGLDLLSDSISQKCRDVLYQSTGPVSDIITENGPSLSGECSWKQHLIRWKSWNINQLDFYLSIIFHLIHQAARPTVTYDHRSHIYDATLKLFINILKGVKLDVGSPSTNYDGIMQCLNSLLTFIKGVCEDLCSVVGENYDVYCTSIQFIDAITKELGPSILGSPLYKFSLDLKYISDTQSVDDNKLKFQGVSCVSYMDKVSPLVYLIALYFHVMVQLTTKAHQPDHISQVMCEYFKFIFCLGDPLENLLTSIGFLYRHVQPIYLSIWIALAQGLDYCVSDVNRKSLQEALSDTIVYSSICRLLIYPIVAHSEVPRMTSANASSSLDKYPVSPERKLRFELVIQIWKSLYGSLSASGFGQSSATNFSGDVCMLLSSCFDENGGKVESGTGFELTCNEVNLGVLHLSGNFLICILEQIQTFELFSESDRSKFDHGSKILCCIQNCLKFVAKYMNLLRVQIVRDPPPGFVGTSRLYSALAFFISCLHRKQDILHFLEIASCPLLQWLSDMGMQDERTNNQLQLLWIEILSCLRRSQPPLNFGSALLKHHEPLFEKTLDHPYPSISEPTINFWNSTFGQNIILDFPSSLLCVLDKLSRNGRLKLQKRSLPCLQKCHSHEEVDDAVQGYRVSAKHNRTSKRVELVLDTPKETPPVSFKKRRLELTEHQREVGRAQQGRERDTGGHGPGIRTYTNADFTQGRDDSQESQEETRDAEAILQLLMKTI</sequence>
<evidence type="ECO:0000259" key="8">
    <source>
        <dbReference type="Pfam" id="PF12231"/>
    </source>
</evidence>
<evidence type="ECO:0000313" key="10">
    <source>
        <dbReference type="Proteomes" id="UP001603857"/>
    </source>
</evidence>
<reference evidence="9 10" key="1">
    <citation type="submission" date="2024-08" db="EMBL/GenBank/DDBJ databases">
        <title>Insights into the chromosomal genome structure of Flemingia macrophylla.</title>
        <authorList>
            <person name="Ding Y."/>
            <person name="Zhao Y."/>
            <person name="Bi W."/>
            <person name="Wu M."/>
            <person name="Zhao G."/>
            <person name="Gong Y."/>
            <person name="Li W."/>
            <person name="Zhang P."/>
        </authorList>
    </citation>
    <scope>NUCLEOTIDE SEQUENCE [LARGE SCALE GENOMIC DNA]</scope>
    <source>
        <strain evidence="9">DYQJB</strain>
        <tissue evidence="9">Leaf</tissue>
    </source>
</reference>
<dbReference type="InterPro" id="IPR016024">
    <property type="entry name" value="ARM-type_fold"/>
</dbReference>
<keyword evidence="6" id="KW-0131">Cell cycle</keyword>
<feature type="region of interest" description="Disordered" evidence="7">
    <location>
        <begin position="1084"/>
        <end position="1130"/>
    </location>
</feature>
<keyword evidence="5" id="KW-0539">Nucleus</keyword>
<accession>A0ABD1MRG8</accession>
<evidence type="ECO:0000313" key="9">
    <source>
        <dbReference type="EMBL" id="KAL2338411.1"/>
    </source>
</evidence>
<evidence type="ECO:0000256" key="5">
    <source>
        <dbReference type="ARBA" id="ARBA00023242"/>
    </source>
</evidence>
<dbReference type="AlphaFoldDB" id="A0ABD1MRG8"/>
<feature type="compositionally biased region" description="Basic and acidic residues" evidence="7">
    <location>
        <begin position="1084"/>
        <end position="1101"/>
    </location>
</feature>
<keyword evidence="10" id="KW-1185">Reference proteome</keyword>
<evidence type="ECO:0000256" key="2">
    <source>
        <dbReference type="ARBA" id="ARBA00004574"/>
    </source>
</evidence>
<dbReference type="Proteomes" id="UP001603857">
    <property type="component" value="Unassembled WGS sequence"/>
</dbReference>
<dbReference type="InterPro" id="IPR022031">
    <property type="entry name" value="Rif1_N"/>
</dbReference>
<evidence type="ECO:0000256" key="7">
    <source>
        <dbReference type="SAM" id="MobiDB-lite"/>
    </source>
</evidence>
<evidence type="ECO:0000256" key="1">
    <source>
        <dbReference type="ARBA" id="ARBA00004123"/>
    </source>
</evidence>
<dbReference type="GO" id="GO:0005634">
    <property type="term" value="C:nucleus"/>
    <property type="evidence" value="ECO:0007669"/>
    <property type="project" value="UniProtKB-SubCell"/>
</dbReference>
<keyword evidence="3" id="KW-0158">Chromosome</keyword>
<dbReference type="SUPFAM" id="SSF48371">
    <property type="entry name" value="ARM repeat"/>
    <property type="match status" value="1"/>
</dbReference>
<comment type="subcellular location">
    <subcellularLocation>
        <location evidence="2">Chromosome</location>
        <location evidence="2">Telomere</location>
    </subcellularLocation>
    <subcellularLocation>
        <location evidence="1">Nucleus</location>
    </subcellularLocation>
</comment>
<organism evidence="9 10">
    <name type="scientific">Flemingia macrophylla</name>
    <dbReference type="NCBI Taxonomy" id="520843"/>
    <lineage>
        <taxon>Eukaryota</taxon>
        <taxon>Viridiplantae</taxon>
        <taxon>Streptophyta</taxon>
        <taxon>Embryophyta</taxon>
        <taxon>Tracheophyta</taxon>
        <taxon>Spermatophyta</taxon>
        <taxon>Magnoliopsida</taxon>
        <taxon>eudicotyledons</taxon>
        <taxon>Gunneridae</taxon>
        <taxon>Pentapetalae</taxon>
        <taxon>rosids</taxon>
        <taxon>fabids</taxon>
        <taxon>Fabales</taxon>
        <taxon>Fabaceae</taxon>
        <taxon>Papilionoideae</taxon>
        <taxon>50 kb inversion clade</taxon>
        <taxon>NPAAA clade</taxon>
        <taxon>indigoferoid/millettioid clade</taxon>
        <taxon>Phaseoleae</taxon>
        <taxon>Flemingia</taxon>
    </lineage>
</organism>